<proteinExistence type="predicted"/>
<feature type="non-terminal residue" evidence="3">
    <location>
        <position position="1"/>
    </location>
</feature>
<gene>
    <name evidence="3" type="primary">LOC108865157</name>
</gene>
<dbReference type="Proteomes" id="UP000694867">
    <property type="component" value="Unplaced"/>
</dbReference>
<dbReference type="GO" id="GO:0003676">
    <property type="term" value="F:nucleic acid binding"/>
    <property type="evidence" value="ECO:0007669"/>
    <property type="project" value="InterPro"/>
</dbReference>
<organism evidence="2 3">
    <name type="scientific">Galendromus occidentalis</name>
    <name type="common">western predatory mite</name>
    <dbReference type="NCBI Taxonomy" id="34638"/>
    <lineage>
        <taxon>Eukaryota</taxon>
        <taxon>Metazoa</taxon>
        <taxon>Ecdysozoa</taxon>
        <taxon>Arthropoda</taxon>
        <taxon>Chelicerata</taxon>
        <taxon>Arachnida</taxon>
        <taxon>Acari</taxon>
        <taxon>Parasitiformes</taxon>
        <taxon>Mesostigmata</taxon>
        <taxon>Gamasina</taxon>
        <taxon>Phytoseioidea</taxon>
        <taxon>Phytoseiidae</taxon>
        <taxon>Typhlodrominae</taxon>
        <taxon>Galendromus</taxon>
    </lineage>
</organism>
<dbReference type="RefSeq" id="XP_018497412.1">
    <property type="nucleotide sequence ID" value="XM_018641896.1"/>
</dbReference>
<name>A0AAJ7L6K5_9ACAR</name>
<reference evidence="3" key="1">
    <citation type="submission" date="2025-08" db="UniProtKB">
        <authorList>
            <consortium name="RefSeq"/>
        </authorList>
    </citation>
    <scope>IDENTIFICATION</scope>
</reference>
<evidence type="ECO:0000313" key="2">
    <source>
        <dbReference type="Proteomes" id="UP000694867"/>
    </source>
</evidence>
<dbReference type="GeneID" id="108865157"/>
<protein>
    <submittedName>
        <fullName evidence="3">Tigger transposable element-derived protein 2-like</fullName>
    </submittedName>
</protein>
<sequence length="282" mass="32400">RVNLLSVHDDDLRKWALQKARELELTRFSASHNWIQNFKRCYRMTSRKVTKFTTHKRERDQEEIENAAAELILDFVDTVRPNYDPPQIFNTDQSGFNYLVYSNRTQSHTGEKKTLVAIQAMNALTHSYTIQPTLNMDGRLVGRLFVNLQEPGGGFGPIVATEVTRYPNLFVTCTKSGKLDKGLMRTWCQTIFKEILDRTHTDDCVLYLDSWGGQKDSSLFELDGKRIKIKTLPPGSTSLIQPLDQCFPRVFPNDPHLDSTKTPWPTTKPSTFEKEHVFGNTL</sequence>
<evidence type="ECO:0000313" key="3">
    <source>
        <dbReference type="RefSeq" id="XP_018497412.1"/>
    </source>
</evidence>
<dbReference type="Pfam" id="PF03184">
    <property type="entry name" value="DDE_1"/>
    <property type="match status" value="1"/>
</dbReference>
<feature type="domain" description="DDE-1" evidence="1">
    <location>
        <begin position="171"/>
        <end position="245"/>
    </location>
</feature>
<dbReference type="KEGG" id="goe:108865157"/>
<accession>A0AAJ7L6K5</accession>
<dbReference type="InterPro" id="IPR004875">
    <property type="entry name" value="DDE_SF_endonuclease_dom"/>
</dbReference>
<evidence type="ECO:0000259" key="1">
    <source>
        <dbReference type="Pfam" id="PF03184"/>
    </source>
</evidence>
<keyword evidence="2" id="KW-1185">Reference proteome</keyword>
<dbReference type="AlphaFoldDB" id="A0AAJ7L6K5"/>